<dbReference type="Proteomes" id="UP001465976">
    <property type="component" value="Unassembled WGS sequence"/>
</dbReference>
<feature type="region of interest" description="Disordered" evidence="2">
    <location>
        <begin position="45"/>
        <end position="163"/>
    </location>
</feature>
<keyword evidence="1" id="KW-0863">Zinc-finger</keyword>
<dbReference type="InterPro" id="IPR041078">
    <property type="entry name" value="Plavaka"/>
</dbReference>
<evidence type="ECO:0000256" key="2">
    <source>
        <dbReference type="SAM" id="MobiDB-lite"/>
    </source>
</evidence>
<gene>
    <name evidence="4" type="ORF">V5O48_013420</name>
</gene>
<keyword evidence="1" id="KW-0862">Zinc</keyword>
<evidence type="ECO:0000313" key="4">
    <source>
        <dbReference type="EMBL" id="KAL0568561.1"/>
    </source>
</evidence>
<keyword evidence="5" id="KW-1185">Reference proteome</keyword>
<name>A0ABR3F045_9AGAR</name>
<dbReference type="EMBL" id="JBAHYK010001309">
    <property type="protein sequence ID" value="KAL0568561.1"/>
    <property type="molecule type" value="Genomic_DNA"/>
</dbReference>
<comment type="caution">
    <text evidence="4">The sequence shown here is derived from an EMBL/GenBank/DDBJ whole genome shotgun (WGS) entry which is preliminary data.</text>
</comment>
<dbReference type="InterPro" id="IPR013087">
    <property type="entry name" value="Znf_C2H2_type"/>
</dbReference>
<dbReference type="Pfam" id="PF18759">
    <property type="entry name" value="Plavaka"/>
    <property type="match status" value="1"/>
</dbReference>
<protein>
    <recommendedName>
        <fullName evidence="3">C2H2-type domain-containing protein</fullName>
    </recommendedName>
</protein>
<feature type="compositionally biased region" description="Acidic residues" evidence="2">
    <location>
        <begin position="108"/>
        <end position="134"/>
    </location>
</feature>
<sequence>MTDSYKCAGCDKRFSRSGHYIQHLEKTSKPRCKVVYETVKSSIRHSRFMPRRDPRHIQSSKLPHSQLPQTQEDQPAHFQGDFFGDDYSTEDFPGFDVGREEGDHDVGEDYDEDGEEVYGDKDEDDEDGQEDDNLAPELEPTFERSRQPFCVPEGGSSEPESMDIDATIPVSQKIPPLRDLLAHKEGVYVTSFGGQAGAPVQSSQQTTHVFHNPKDGFEDYERKLKVPGGSPHHPFNSYLDWSVAHWAKMRGPSSTAFSDLLAIDGVVEALDLSYSSSAELNEIIDKEIPSQRPSFVRREVVIAGEAFDIYHRPVMSCIESLFGAPEHAPYLCVTPERHYADPDKTKRLYHDMNTGKWWWSTQKALEQEKPGATVVPVILSSDKTQVTLFRNKTAYPVYLTIGNLPKEIRRKPSRQGQILLAYLPTSQLKHITNKAARRRATANLFHACMTCLLSPLKEAGAHGTVMSSGDGVRRRCHPILATYVGDYPEQVLVTCAYYGDCPLCEAQKKDLGTYPCTSAYRDFASAVNAAKLVGTSGWAQACLDTNIKPVQHPFWEDLPYTDIFRSVTPDLLHQLYQGVMKHLIQWITAIVGADEIDARVRRLPANHSIRHFHKGITSLSRVSGAEHKQMCTFLLNLLIDAPNISPSQSKRVLSATRALLDFLYMANYPIHSDDSLQELEASLATFHENKEVFIELGVRQNFNLPKLHSLCHYTRAIKLYGSCDNYNTETTERLHIDFAKDAYRASNRKDEYSQMTKWLERREKMVHHANYLEWKRAQAVSPQSTPPSDPMASLNVGARYNIPGSQRTLSDVKCALTMHVARFPTVKAVSFDKLGEITCTGGYGATQFEYALKEFIARFRGLSNRREIEEMTAFLSLPFRSVPVWHRVKFRNEELFGKETLDVVSAHPRRFNSRGQVTQISHFDAALIQPDHAGSGAFTSSSSSFLEGLQIGRVRVIFSFPDSKSAQRHISSIFAPGTILPSQLA</sequence>
<feature type="compositionally biased region" description="Basic and acidic residues" evidence="2">
    <location>
        <begin position="97"/>
        <end position="107"/>
    </location>
</feature>
<feature type="compositionally biased region" description="Polar residues" evidence="2">
    <location>
        <begin position="57"/>
        <end position="73"/>
    </location>
</feature>
<evidence type="ECO:0000313" key="5">
    <source>
        <dbReference type="Proteomes" id="UP001465976"/>
    </source>
</evidence>
<evidence type="ECO:0000256" key="1">
    <source>
        <dbReference type="PROSITE-ProRule" id="PRU00042"/>
    </source>
</evidence>
<feature type="domain" description="C2H2-type" evidence="3">
    <location>
        <begin position="5"/>
        <end position="32"/>
    </location>
</feature>
<organism evidence="4 5">
    <name type="scientific">Marasmius crinis-equi</name>
    <dbReference type="NCBI Taxonomy" id="585013"/>
    <lineage>
        <taxon>Eukaryota</taxon>
        <taxon>Fungi</taxon>
        <taxon>Dikarya</taxon>
        <taxon>Basidiomycota</taxon>
        <taxon>Agaricomycotina</taxon>
        <taxon>Agaricomycetes</taxon>
        <taxon>Agaricomycetidae</taxon>
        <taxon>Agaricales</taxon>
        <taxon>Marasmiineae</taxon>
        <taxon>Marasmiaceae</taxon>
        <taxon>Marasmius</taxon>
    </lineage>
</organism>
<evidence type="ECO:0000259" key="3">
    <source>
        <dbReference type="PROSITE" id="PS50157"/>
    </source>
</evidence>
<dbReference type="PROSITE" id="PS50157">
    <property type="entry name" value="ZINC_FINGER_C2H2_2"/>
    <property type="match status" value="1"/>
</dbReference>
<accession>A0ABR3F045</accession>
<reference evidence="4 5" key="1">
    <citation type="submission" date="2024-02" db="EMBL/GenBank/DDBJ databases">
        <title>A draft genome for the cacao thread blight pathogen Marasmius crinis-equi.</title>
        <authorList>
            <person name="Cohen S.P."/>
            <person name="Baruah I.K."/>
            <person name="Amoako-Attah I."/>
            <person name="Bukari Y."/>
            <person name="Meinhardt L.W."/>
            <person name="Bailey B.A."/>
        </authorList>
    </citation>
    <scope>NUCLEOTIDE SEQUENCE [LARGE SCALE GENOMIC DNA]</scope>
    <source>
        <strain evidence="4 5">GH-76</strain>
    </source>
</reference>
<keyword evidence="1" id="KW-0479">Metal-binding</keyword>
<proteinExistence type="predicted"/>
<feature type="non-terminal residue" evidence="4">
    <location>
        <position position="985"/>
    </location>
</feature>